<proteinExistence type="predicted"/>
<evidence type="ECO:0000313" key="3">
    <source>
        <dbReference type="Proteomes" id="UP000549695"/>
    </source>
</evidence>
<gene>
    <name evidence="2" type="ORF">HDA37_005285</name>
</gene>
<name>A0A852W8V4_PSEA5</name>
<dbReference type="InterPro" id="IPR009057">
    <property type="entry name" value="Homeodomain-like_sf"/>
</dbReference>
<keyword evidence="3" id="KW-1185">Reference proteome</keyword>
<dbReference type="EMBL" id="JACCCZ010000001">
    <property type="protein sequence ID" value="NYG05000.1"/>
    <property type="molecule type" value="Genomic_DNA"/>
</dbReference>
<dbReference type="Gene3D" id="1.10.10.60">
    <property type="entry name" value="Homeodomain-like"/>
    <property type="match status" value="1"/>
</dbReference>
<reference evidence="2 3" key="1">
    <citation type="submission" date="2020-07" db="EMBL/GenBank/DDBJ databases">
        <title>Sequencing the genomes of 1000 actinobacteria strains.</title>
        <authorList>
            <person name="Klenk H.-P."/>
        </authorList>
    </citation>
    <scope>NUCLEOTIDE SEQUENCE [LARGE SCALE GENOMIC DNA]</scope>
    <source>
        <strain evidence="2 3">DSM 44749</strain>
    </source>
</reference>
<protein>
    <recommendedName>
        <fullName evidence="4">TetR family transcriptional regulator</fullName>
    </recommendedName>
</protein>
<accession>A0A852W8V4</accession>
<feature type="compositionally biased region" description="Low complexity" evidence="1">
    <location>
        <begin position="44"/>
        <end position="56"/>
    </location>
</feature>
<comment type="caution">
    <text evidence="2">The sequence shown here is derived from an EMBL/GenBank/DDBJ whole genome shotgun (WGS) entry which is preliminary data.</text>
</comment>
<evidence type="ECO:0008006" key="4">
    <source>
        <dbReference type="Google" id="ProtNLM"/>
    </source>
</evidence>
<feature type="region of interest" description="Disordered" evidence="1">
    <location>
        <begin position="38"/>
        <end position="72"/>
    </location>
</feature>
<dbReference type="GeneID" id="98055518"/>
<dbReference type="SUPFAM" id="SSF46689">
    <property type="entry name" value="Homeodomain-like"/>
    <property type="match status" value="1"/>
</dbReference>
<dbReference type="RefSeq" id="WP_246352744.1">
    <property type="nucleotide sequence ID" value="NZ_BAAAJZ010000011.1"/>
</dbReference>
<dbReference type="AlphaFoldDB" id="A0A852W8V4"/>
<organism evidence="2 3">
    <name type="scientific">Pseudonocardia alni</name>
    <name type="common">Amycolata alni</name>
    <dbReference type="NCBI Taxonomy" id="33907"/>
    <lineage>
        <taxon>Bacteria</taxon>
        <taxon>Bacillati</taxon>
        <taxon>Actinomycetota</taxon>
        <taxon>Actinomycetes</taxon>
        <taxon>Pseudonocardiales</taxon>
        <taxon>Pseudonocardiaceae</taxon>
        <taxon>Pseudonocardia</taxon>
    </lineage>
</organism>
<evidence type="ECO:0000256" key="1">
    <source>
        <dbReference type="SAM" id="MobiDB-lite"/>
    </source>
</evidence>
<evidence type="ECO:0000313" key="2">
    <source>
        <dbReference type="EMBL" id="NYG05000.1"/>
    </source>
</evidence>
<sequence length="72" mass="7747">MPRPRQFDEDELLQAVGDQFWDAGYAATSLQDLMRVSGLGKGASTPRSATSTSSSSKHCAGTRHRTPSEYGS</sequence>
<dbReference type="Proteomes" id="UP000549695">
    <property type="component" value="Unassembled WGS sequence"/>
</dbReference>